<gene>
    <name evidence="1" type="ORF">CEXT_794371</name>
</gene>
<evidence type="ECO:0000313" key="2">
    <source>
        <dbReference type="Proteomes" id="UP001054945"/>
    </source>
</evidence>
<dbReference type="AlphaFoldDB" id="A0AAV4Y0X7"/>
<sequence length="108" mass="12261">MFRYTDDWNKKKCHSFPSIVGTLIHVTSEIALSIASSFHRLVSTRSRISPDAVVEIEEYFSPSHEGVKISITRRFQHPVKYRTGGVVVCFVLLPDAPFCSFNVGRKKC</sequence>
<protein>
    <submittedName>
        <fullName evidence="1">Uncharacterized protein</fullName>
    </submittedName>
</protein>
<evidence type="ECO:0000313" key="1">
    <source>
        <dbReference type="EMBL" id="GIZ01063.1"/>
    </source>
</evidence>
<comment type="caution">
    <text evidence="1">The sequence shown here is derived from an EMBL/GenBank/DDBJ whole genome shotgun (WGS) entry which is preliminary data.</text>
</comment>
<name>A0AAV4Y0X7_CAEEX</name>
<dbReference type="EMBL" id="BPLR01018621">
    <property type="protein sequence ID" value="GIZ01063.1"/>
    <property type="molecule type" value="Genomic_DNA"/>
</dbReference>
<keyword evidence="2" id="KW-1185">Reference proteome</keyword>
<accession>A0AAV4Y0X7</accession>
<organism evidence="1 2">
    <name type="scientific">Caerostris extrusa</name>
    <name type="common">Bark spider</name>
    <name type="synonym">Caerostris bankana</name>
    <dbReference type="NCBI Taxonomy" id="172846"/>
    <lineage>
        <taxon>Eukaryota</taxon>
        <taxon>Metazoa</taxon>
        <taxon>Ecdysozoa</taxon>
        <taxon>Arthropoda</taxon>
        <taxon>Chelicerata</taxon>
        <taxon>Arachnida</taxon>
        <taxon>Araneae</taxon>
        <taxon>Araneomorphae</taxon>
        <taxon>Entelegynae</taxon>
        <taxon>Araneoidea</taxon>
        <taxon>Araneidae</taxon>
        <taxon>Caerostris</taxon>
    </lineage>
</organism>
<proteinExistence type="predicted"/>
<dbReference type="Proteomes" id="UP001054945">
    <property type="component" value="Unassembled WGS sequence"/>
</dbReference>
<reference evidence="1 2" key="1">
    <citation type="submission" date="2021-06" db="EMBL/GenBank/DDBJ databases">
        <title>Caerostris extrusa draft genome.</title>
        <authorList>
            <person name="Kono N."/>
            <person name="Arakawa K."/>
        </authorList>
    </citation>
    <scope>NUCLEOTIDE SEQUENCE [LARGE SCALE GENOMIC DNA]</scope>
</reference>